<dbReference type="Proteomes" id="UP001610432">
    <property type="component" value="Unassembled WGS sequence"/>
</dbReference>
<dbReference type="InterPro" id="IPR036770">
    <property type="entry name" value="Ankyrin_rpt-contain_sf"/>
</dbReference>
<reference evidence="4 5" key="1">
    <citation type="submission" date="2024-07" db="EMBL/GenBank/DDBJ databases">
        <title>Section-level genome sequencing and comparative genomics of Aspergillus sections Usti and Cavernicolus.</title>
        <authorList>
            <consortium name="Lawrence Berkeley National Laboratory"/>
            <person name="Nybo J.L."/>
            <person name="Vesth T.C."/>
            <person name="Theobald S."/>
            <person name="Frisvad J.C."/>
            <person name="Larsen T.O."/>
            <person name="Kjaerboelling I."/>
            <person name="Rothschild-Mancinelli K."/>
            <person name="Lyhne E.K."/>
            <person name="Kogle M.E."/>
            <person name="Barry K."/>
            <person name="Clum A."/>
            <person name="Na H."/>
            <person name="Ledsgaard L."/>
            <person name="Lin J."/>
            <person name="Lipzen A."/>
            <person name="Kuo A."/>
            <person name="Riley R."/>
            <person name="Mondo S."/>
            <person name="Labutti K."/>
            <person name="Haridas S."/>
            <person name="Pangalinan J."/>
            <person name="Salamov A.A."/>
            <person name="Simmons B.A."/>
            <person name="Magnuson J.K."/>
            <person name="Chen J."/>
            <person name="Drula E."/>
            <person name="Henrissat B."/>
            <person name="Wiebenga A."/>
            <person name="Lubbers R.J."/>
            <person name="Gomes A.C."/>
            <person name="Macurrencykelacurrency M.R."/>
            <person name="Stajich J."/>
            <person name="Grigoriev I.V."/>
            <person name="Mortensen U.H."/>
            <person name="De Vries R.P."/>
            <person name="Baker S.E."/>
            <person name="Andersen M.R."/>
        </authorList>
    </citation>
    <scope>NUCLEOTIDE SEQUENCE [LARGE SCALE GENOMIC DNA]</scope>
    <source>
        <strain evidence="4 5">CBS 449.75</strain>
    </source>
</reference>
<organism evidence="4 5">
    <name type="scientific">Aspergillus lucknowensis</name>
    <dbReference type="NCBI Taxonomy" id="176173"/>
    <lineage>
        <taxon>Eukaryota</taxon>
        <taxon>Fungi</taxon>
        <taxon>Dikarya</taxon>
        <taxon>Ascomycota</taxon>
        <taxon>Pezizomycotina</taxon>
        <taxon>Eurotiomycetes</taxon>
        <taxon>Eurotiomycetidae</taxon>
        <taxon>Eurotiales</taxon>
        <taxon>Aspergillaceae</taxon>
        <taxon>Aspergillus</taxon>
        <taxon>Aspergillus subgen. Nidulantes</taxon>
    </lineage>
</organism>
<evidence type="ECO:0000313" key="5">
    <source>
        <dbReference type="Proteomes" id="UP001610432"/>
    </source>
</evidence>
<dbReference type="RefSeq" id="XP_070881075.1">
    <property type="nucleotide sequence ID" value="XM_071027182.1"/>
</dbReference>
<feature type="repeat" description="ANK" evidence="3">
    <location>
        <begin position="377"/>
        <end position="405"/>
    </location>
</feature>
<dbReference type="PANTHER" id="PTHR24198:SF165">
    <property type="entry name" value="ANKYRIN REPEAT-CONTAINING PROTEIN-RELATED"/>
    <property type="match status" value="1"/>
</dbReference>
<keyword evidence="2 3" id="KW-0040">ANK repeat</keyword>
<dbReference type="InterPro" id="IPR002110">
    <property type="entry name" value="Ankyrin_rpt"/>
</dbReference>
<protein>
    <submittedName>
        <fullName evidence="4">Ankyrin repeat-containing domain protein</fullName>
    </submittedName>
</protein>
<accession>A0ABR4L9H0</accession>
<dbReference type="Pfam" id="PF00023">
    <property type="entry name" value="Ank"/>
    <property type="match status" value="1"/>
</dbReference>
<dbReference type="PRINTS" id="PR01415">
    <property type="entry name" value="ANKYRIN"/>
</dbReference>
<dbReference type="GeneID" id="98142254"/>
<name>A0ABR4L9H0_9EURO</name>
<comment type="caution">
    <text evidence="4">The sequence shown here is derived from an EMBL/GenBank/DDBJ whole genome shotgun (WGS) entry which is preliminary data.</text>
</comment>
<keyword evidence="1" id="KW-0677">Repeat</keyword>
<dbReference type="PROSITE" id="PS50088">
    <property type="entry name" value="ANK_REPEAT"/>
    <property type="match status" value="3"/>
</dbReference>
<dbReference type="PROSITE" id="PS50297">
    <property type="entry name" value="ANK_REP_REGION"/>
    <property type="match status" value="3"/>
</dbReference>
<evidence type="ECO:0000256" key="3">
    <source>
        <dbReference type="PROSITE-ProRule" id="PRU00023"/>
    </source>
</evidence>
<evidence type="ECO:0000256" key="2">
    <source>
        <dbReference type="ARBA" id="ARBA00023043"/>
    </source>
</evidence>
<feature type="repeat" description="ANK" evidence="3">
    <location>
        <begin position="102"/>
        <end position="134"/>
    </location>
</feature>
<keyword evidence="5" id="KW-1185">Reference proteome</keyword>
<sequence length="441" mass="46664">MSPPALAPELLLMIATFLQENRDILSLSLTNRRTHSLTLPHLYRNDIRTRQTSSLFWAAYNGQAATARNCLAFGADPNVSISDDQRQYLHCWQAICPELPYAGGTPMHVAVMRGHVDLAEMLLRAGADVNAVNWRGETALILASGLGMEGFCRRLLAMDKIDAGICNPDTGSALSAACRGGHDGIVRVLLDCGKVRVDANTRGGNQSEPAIIAAAYGGHERIVEMLLDAGADVNTNFGRKWPWSPITAATSEGRAGVMRLLLGRGAEVDDPDLFLLIAAGSGSAGAVRVILDCFGGSNMLLGGLVSGERSHGKLLDGHEASYQPTYRKSSPRSLNRLQLMLPCALETAAYIGARDVVEVLLSSGADINAHCGLLGVALCAAAAGGRVELVEMLLDRGADIDAPGGPRYTNALGAALDQGHTAVVEVLRSRGATESRTSRTC</sequence>
<dbReference type="PANTHER" id="PTHR24198">
    <property type="entry name" value="ANKYRIN REPEAT AND PROTEIN KINASE DOMAIN-CONTAINING PROTEIN"/>
    <property type="match status" value="1"/>
</dbReference>
<proteinExistence type="predicted"/>
<dbReference type="EMBL" id="JBFXLQ010000073">
    <property type="protein sequence ID" value="KAL2861181.1"/>
    <property type="molecule type" value="Genomic_DNA"/>
</dbReference>
<gene>
    <name evidence="4" type="ORF">BJX67DRAFT_313325</name>
</gene>
<feature type="repeat" description="ANK" evidence="3">
    <location>
        <begin position="206"/>
        <end position="238"/>
    </location>
</feature>
<dbReference type="Gene3D" id="1.25.40.20">
    <property type="entry name" value="Ankyrin repeat-containing domain"/>
    <property type="match status" value="3"/>
</dbReference>
<evidence type="ECO:0000256" key="1">
    <source>
        <dbReference type="ARBA" id="ARBA00022737"/>
    </source>
</evidence>
<dbReference type="SUPFAM" id="SSF48403">
    <property type="entry name" value="Ankyrin repeat"/>
    <property type="match status" value="1"/>
</dbReference>
<dbReference type="Pfam" id="PF12796">
    <property type="entry name" value="Ank_2"/>
    <property type="match status" value="2"/>
</dbReference>
<evidence type="ECO:0000313" key="4">
    <source>
        <dbReference type="EMBL" id="KAL2861181.1"/>
    </source>
</evidence>
<dbReference type="SMART" id="SM00248">
    <property type="entry name" value="ANK"/>
    <property type="match status" value="9"/>
</dbReference>